<keyword evidence="4" id="KW-0444">Lipid biosynthesis</keyword>
<dbReference type="PATRIC" id="fig|1121307.3.peg.400"/>
<dbReference type="InterPro" id="IPR003664">
    <property type="entry name" value="FA_synthesis"/>
</dbReference>
<evidence type="ECO:0000256" key="2">
    <source>
        <dbReference type="ARBA" id="ARBA00004496"/>
    </source>
</evidence>
<keyword evidence="6" id="KW-0443">Lipid metabolism</keyword>
<reference evidence="12 13" key="1">
    <citation type="submission" date="2015-06" db="EMBL/GenBank/DDBJ databases">
        <title>Draft genome sequence of the purine-degrading Clostridium cylindrosporum HC-1 (DSM 605).</title>
        <authorList>
            <person name="Poehlein A."/>
            <person name="Schiel-Bengelsdorf B."/>
            <person name="Bengelsdorf F."/>
            <person name="Daniel R."/>
            <person name="Duerre P."/>
        </authorList>
    </citation>
    <scope>NUCLEOTIDE SEQUENCE [LARGE SCALE GENOMIC DNA]</scope>
    <source>
        <strain evidence="12 13">DSM 605</strain>
    </source>
</reference>
<dbReference type="Pfam" id="PF02504">
    <property type="entry name" value="FA_synthesis"/>
    <property type="match status" value="1"/>
</dbReference>
<evidence type="ECO:0000256" key="4">
    <source>
        <dbReference type="ARBA" id="ARBA00022516"/>
    </source>
</evidence>
<evidence type="ECO:0000256" key="8">
    <source>
        <dbReference type="ARBA" id="ARBA00023264"/>
    </source>
</evidence>
<name>A0A0J8D4R4_CLOCY</name>
<comment type="subcellular location">
    <subcellularLocation>
        <location evidence="2">Cytoplasm</location>
    </subcellularLocation>
</comment>
<proteinExistence type="predicted"/>
<evidence type="ECO:0000256" key="7">
    <source>
        <dbReference type="ARBA" id="ARBA00023209"/>
    </source>
</evidence>
<dbReference type="PANTHER" id="PTHR30100">
    <property type="entry name" value="FATTY ACID/PHOSPHOLIPID SYNTHESIS PROTEIN PLSX"/>
    <property type="match status" value="1"/>
</dbReference>
<dbReference type="InterPro" id="IPR012281">
    <property type="entry name" value="Phospholipid_synth_PlsX-like"/>
</dbReference>
<evidence type="ECO:0000256" key="3">
    <source>
        <dbReference type="ARBA" id="ARBA00022490"/>
    </source>
</evidence>
<protein>
    <recommendedName>
        <fullName evidence="9">phosphate acyltransferase</fullName>
        <ecNumber evidence="9">2.3.1.274</ecNumber>
    </recommendedName>
</protein>
<dbReference type="GO" id="GO:0016491">
    <property type="term" value="F:oxidoreductase activity"/>
    <property type="evidence" value="ECO:0007669"/>
    <property type="project" value="UniProtKB-KW"/>
</dbReference>
<comment type="caution">
    <text evidence="12">The sequence shown here is derived from an EMBL/GenBank/DDBJ whole genome shotgun (WGS) entry which is preliminary data.</text>
</comment>
<evidence type="ECO:0000313" key="13">
    <source>
        <dbReference type="Proteomes" id="UP000036756"/>
    </source>
</evidence>
<dbReference type="EMBL" id="LFVU01000028">
    <property type="protein sequence ID" value="KMT20807.1"/>
    <property type="molecule type" value="Genomic_DNA"/>
</dbReference>
<evidence type="ECO:0000256" key="6">
    <source>
        <dbReference type="ARBA" id="ARBA00023098"/>
    </source>
</evidence>
<dbReference type="EC" id="2.3.1.274" evidence="9"/>
<evidence type="ECO:0000256" key="5">
    <source>
        <dbReference type="ARBA" id="ARBA00022679"/>
    </source>
</evidence>
<dbReference type="GO" id="GO:0005737">
    <property type="term" value="C:cytoplasm"/>
    <property type="evidence" value="ECO:0007669"/>
    <property type="project" value="UniProtKB-SubCell"/>
</dbReference>
<keyword evidence="8" id="KW-1208">Phospholipid metabolism</keyword>
<dbReference type="InterPro" id="IPR012116">
    <property type="entry name" value="Gly_reductase_pC_asu"/>
</dbReference>
<keyword evidence="7" id="KW-0594">Phospholipid biosynthesis</keyword>
<dbReference type="AlphaFoldDB" id="A0A0J8D4R4"/>
<dbReference type="GO" id="GO:0006633">
    <property type="term" value="P:fatty acid biosynthetic process"/>
    <property type="evidence" value="ECO:0007669"/>
    <property type="project" value="InterPro"/>
</dbReference>
<dbReference type="OrthoDB" id="9769886at2"/>
<evidence type="ECO:0000256" key="1">
    <source>
        <dbReference type="ARBA" id="ARBA00001232"/>
    </source>
</evidence>
<dbReference type="STRING" id="1121307.CLCY_1c00390"/>
<organism evidence="12 13">
    <name type="scientific">Clostridium cylindrosporum DSM 605</name>
    <dbReference type="NCBI Taxonomy" id="1121307"/>
    <lineage>
        <taxon>Bacteria</taxon>
        <taxon>Bacillati</taxon>
        <taxon>Bacillota</taxon>
        <taxon>Clostridia</taxon>
        <taxon>Eubacteriales</taxon>
        <taxon>Clostridiaceae</taxon>
        <taxon>Clostridium</taxon>
    </lineage>
</organism>
<dbReference type="Gene3D" id="3.40.718.10">
    <property type="entry name" value="Isopropylmalate Dehydrogenase"/>
    <property type="match status" value="1"/>
</dbReference>
<gene>
    <name evidence="12" type="primary">grdD</name>
    <name evidence="12" type="ORF">CLCY_1c00390</name>
</gene>
<dbReference type="NCBIfam" id="NF040747">
    <property type="entry name" value="reduct_C_alpha"/>
    <property type="match status" value="1"/>
</dbReference>
<sequence length="388" mass="41445">MSKDNVKKLIGDVFNEIADAIQSGSFAPKVKVGLTTLGSEHGLDEVIKAAEMATNKYNDFEVVLIGPKSNTSLTTYEVTSEKEAHEKMESLLDSEEIKGCVTMHYNFPIGVSTVGRVITPALGHEMIIATTTGTSSTNRVEGMVKNAIYGIIAAKSVGIKDPKVGILNVDGARQVERALTELKSNGYDISFTESMRSDGGIVMRGNDLLTGTPDVMVTDSLTGNILMKMFSSFTTGGSYEASGYGYGPGIGEGYNRLVNIISRASGAPVICEALRYCASCAQNNIIDISKNEFASLNKAGFKELCEKITSSDKKAAASENEVVAPTKKVVTNDIPGVDILDLEDSVKELWKAGIYAESGMGCTGPIVLVATEDKDKAIEILKEKEYIG</sequence>
<evidence type="ECO:0000256" key="10">
    <source>
        <dbReference type="ARBA" id="ARBA00046608"/>
    </source>
</evidence>
<keyword evidence="12" id="KW-0560">Oxidoreductase</keyword>
<keyword evidence="5" id="KW-0808">Transferase</keyword>
<dbReference type="GO" id="GO:0008654">
    <property type="term" value="P:phospholipid biosynthetic process"/>
    <property type="evidence" value="ECO:0007669"/>
    <property type="project" value="UniProtKB-KW"/>
</dbReference>
<dbReference type="GO" id="GO:0043811">
    <property type="term" value="F:phosphate:acyl-[acyl carrier protein] acyltransferase activity"/>
    <property type="evidence" value="ECO:0007669"/>
    <property type="project" value="UniProtKB-EC"/>
</dbReference>
<evidence type="ECO:0000313" key="12">
    <source>
        <dbReference type="EMBL" id="KMT20807.1"/>
    </source>
</evidence>
<dbReference type="Proteomes" id="UP000036756">
    <property type="component" value="Unassembled WGS sequence"/>
</dbReference>
<dbReference type="SUPFAM" id="SSF53659">
    <property type="entry name" value="Isocitrate/Isopropylmalate dehydrogenase-like"/>
    <property type="match status" value="1"/>
</dbReference>
<comment type="catalytic activity">
    <reaction evidence="1">
        <text>a fatty acyl-[ACP] + phosphate = an acyl phosphate + holo-[ACP]</text>
        <dbReference type="Rhea" id="RHEA:42292"/>
        <dbReference type="Rhea" id="RHEA-COMP:9685"/>
        <dbReference type="Rhea" id="RHEA-COMP:14125"/>
        <dbReference type="ChEBI" id="CHEBI:43474"/>
        <dbReference type="ChEBI" id="CHEBI:59918"/>
        <dbReference type="ChEBI" id="CHEBI:64479"/>
        <dbReference type="ChEBI" id="CHEBI:138651"/>
        <dbReference type="EC" id="2.3.1.274"/>
    </reaction>
</comment>
<dbReference type="RefSeq" id="WP_048571210.1">
    <property type="nucleotide sequence ID" value="NZ_LFVU01000028.1"/>
</dbReference>
<evidence type="ECO:0000256" key="9">
    <source>
        <dbReference type="ARBA" id="ARBA00024069"/>
    </source>
</evidence>
<comment type="subunit">
    <text evidence="10">Homodimer. Probably interacts with PlsY.</text>
</comment>
<evidence type="ECO:0000256" key="11">
    <source>
        <dbReference type="PIRSR" id="PIRSR036593-50"/>
    </source>
</evidence>
<feature type="active site" evidence="11">
    <location>
        <position position="362"/>
    </location>
</feature>
<keyword evidence="13" id="KW-1185">Reference proteome</keyword>
<dbReference type="PANTHER" id="PTHR30100:SF1">
    <property type="entry name" value="PHOSPHATE ACYLTRANSFERASE"/>
    <property type="match status" value="1"/>
</dbReference>
<keyword evidence="3" id="KW-0963">Cytoplasm</keyword>
<accession>A0A0J8D4R4</accession>
<dbReference type="PIRSF" id="PIRSF036593">
    <property type="entry name" value="GrdD"/>
    <property type="match status" value="1"/>
</dbReference>